<reference evidence="3" key="1">
    <citation type="journal article" date="2019" name="Int. J. Syst. Evol. Microbiol.">
        <title>The Global Catalogue of Microorganisms (GCM) 10K type strain sequencing project: providing services to taxonomists for standard genome sequencing and annotation.</title>
        <authorList>
            <consortium name="The Broad Institute Genomics Platform"/>
            <consortium name="The Broad Institute Genome Sequencing Center for Infectious Disease"/>
            <person name="Wu L."/>
            <person name="Ma J."/>
        </authorList>
    </citation>
    <scope>NUCLEOTIDE SEQUENCE [LARGE SCALE GENOMIC DNA]</scope>
    <source>
        <strain evidence="3">JCM 9373</strain>
    </source>
</reference>
<feature type="transmembrane region" description="Helical" evidence="1">
    <location>
        <begin position="160"/>
        <end position="179"/>
    </location>
</feature>
<evidence type="ECO:0000313" key="3">
    <source>
        <dbReference type="Proteomes" id="UP001500320"/>
    </source>
</evidence>
<evidence type="ECO:0000256" key="1">
    <source>
        <dbReference type="SAM" id="Phobius"/>
    </source>
</evidence>
<accession>A0ABP6MYY5</accession>
<name>A0ABP6MYY5_9ACTN</name>
<dbReference type="EMBL" id="BAAAUT010000014">
    <property type="protein sequence ID" value="GAA3130917.1"/>
    <property type="molecule type" value="Genomic_DNA"/>
</dbReference>
<keyword evidence="1" id="KW-0472">Membrane</keyword>
<dbReference type="RefSeq" id="WP_344858425.1">
    <property type="nucleotide sequence ID" value="NZ_BAAAUT010000014.1"/>
</dbReference>
<keyword evidence="1" id="KW-1133">Transmembrane helix</keyword>
<dbReference type="Proteomes" id="UP001500320">
    <property type="component" value="Unassembled WGS sequence"/>
</dbReference>
<keyword evidence="3" id="KW-1185">Reference proteome</keyword>
<protein>
    <submittedName>
        <fullName evidence="2">Uncharacterized protein</fullName>
    </submittedName>
</protein>
<organism evidence="2 3">
    <name type="scientific">Planomonospora alba</name>
    <dbReference type="NCBI Taxonomy" id="161354"/>
    <lineage>
        <taxon>Bacteria</taxon>
        <taxon>Bacillati</taxon>
        <taxon>Actinomycetota</taxon>
        <taxon>Actinomycetes</taxon>
        <taxon>Streptosporangiales</taxon>
        <taxon>Streptosporangiaceae</taxon>
        <taxon>Planomonospora</taxon>
    </lineage>
</organism>
<keyword evidence="1" id="KW-0812">Transmembrane</keyword>
<feature type="transmembrane region" description="Helical" evidence="1">
    <location>
        <begin position="134"/>
        <end position="154"/>
    </location>
</feature>
<feature type="transmembrane region" description="Helical" evidence="1">
    <location>
        <begin position="12"/>
        <end position="37"/>
    </location>
</feature>
<proteinExistence type="predicted"/>
<sequence length="230" mass="24711">MTPERARTPWWAVGITVRVVLLAPLLWGALISALSAFPADRTLEEFRVAAGAGRVTHAAYREQDGDVFHLTWSEGPLAWREVQGLPVGDGPAVYPVARLHRDLGGSPSVFPEREGEPDGGGFLPDWPFDVPGRAGGWIGAAWVAAFLVMLGSTPRLGNRWAWFWLFTVGQVGALLFLALEPRPIWFGPDREPAPRKRWDGGTGCLFSIGLALAAVAASVALGRLAGLVLG</sequence>
<gene>
    <name evidence="2" type="ORF">GCM10010466_21940</name>
</gene>
<comment type="caution">
    <text evidence="2">The sequence shown here is derived from an EMBL/GenBank/DDBJ whole genome shotgun (WGS) entry which is preliminary data.</text>
</comment>
<feature type="transmembrane region" description="Helical" evidence="1">
    <location>
        <begin position="200"/>
        <end position="221"/>
    </location>
</feature>
<evidence type="ECO:0000313" key="2">
    <source>
        <dbReference type="EMBL" id="GAA3130917.1"/>
    </source>
</evidence>